<keyword evidence="2" id="KW-0808">Transferase</keyword>
<dbReference type="Proteomes" id="UP001280121">
    <property type="component" value="Unassembled WGS sequence"/>
</dbReference>
<dbReference type="GO" id="GO:0032259">
    <property type="term" value="P:methylation"/>
    <property type="evidence" value="ECO:0007669"/>
    <property type="project" value="UniProtKB-KW"/>
</dbReference>
<evidence type="ECO:0000313" key="5">
    <source>
        <dbReference type="Proteomes" id="UP001280121"/>
    </source>
</evidence>
<reference evidence="4" key="1">
    <citation type="journal article" date="2023" name="Plant J.">
        <title>Genome sequences and population genomics provide insights into the demographic history, inbreeding, and mutation load of two 'living fossil' tree species of Dipteronia.</title>
        <authorList>
            <person name="Feng Y."/>
            <person name="Comes H.P."/>
            <person name="Chen J."/>
            <person name="Zhu S."/>
            <person name="Lu R."/>
            <person name="Zhang X."/>
            <person name="Li P."/>
            <person name="Qiu J."/>
            <person name="Olsen K.M."/>
            <person name="Qiu Y."/>
        </authorList>
    </citation>
    <scope>NUCLEOTIDE SEQUENCE</scope>
    <source>
        <strain evidence="4">KIB01</strain>
    </source>
</reference>
<sequence length="158" mass="18455">MSCIAAEADTGFVVLCDRALPGEKLIGRITRKKDNYAKATKLKTIIPHWDSVDAPCEYASYCGGCKTQNLSYEAQLRAKEQRVHELVIHAGKFSDKDPEFFSIMKPIFPVIFNFTMETRWSSHLALKRGFLKNHFKRNEFERRIMRWDYILLAFLIRF</sequence>
<dbReference type="GO" id="GO:0006396">
    <property type="term" value="P:RNA processing"/>
    <property type="evidence" value="ECO:0007669"/>
    <property type="project" value="InterPro"/>
</dbReference>
<comment type="caution">
    <text evidence="4">The sequence shown here is derived from an EMBL/GenBank/DDBJ whole genome shotgun (WGS) entry which is preliminary data.</text>
</comment>
<dbReference type="InterPro" id="IPR010280">
    <property type="entry name" value="U5_MeTrfase_fam"/>
</dbReference>
<name>A0AAD9WZC2_9ROSI</name>
<evidence type="ECO:0000313" key="4">
    <source>
        <dbReference type="EMBL" id="KAK2647987.1"/>
    </source>
</evidence>
<dbReference type="PANTHER" id="PTHR11061">
    <property type="entry name" value="RNA M5U METHYLTRANSFERASE"/>
    <property type="match status" value="1"/>
</dbReference>
<keyword evidence="5" id="KW-1185">Reference proteome</keyword>
<evidence type="ECO:0000256" key="1">
    <source>
        <dbReference type="ARBA" id="ARBA00022603"/>
    </source>
</evidence>
<evidence type="ECO:0000256" key="3">
    <source>
        <dbReference type="ARBA" id="ARBA00022691"/>
    </source>
</evidence>
<dbReference type="Gene3D" id="2.40.50.140">
    <property type="entry name" value="Nucleic acid-binding proteins"/>
    <property type="match status" value="1"/>
</dbReference>
<keyword evidence="1" id="KW-0489">Methyltransferase</keyword>
<protein>
    <recommendedName>
        <fullName evidence="6">TRAM domain-containing protein</fullName>
    </recommendedName>
</protein>
<proteinExistence type="predicted"/>
<keyword evidence="3" id="KW-0949">S-adenosyl-L-methionine</keyword>
<evidence type="ECO:0000256" key="2">
    <source>
        <dbReference type="ARBA" id="ARBA00022679"/>
    </source>
</evidence>
<dbReference type="GO" id="GO:0008173">
    <property type="term" value="F:RNA methyltransferase activity"/>
    <property type="evidence" value="ECO:0007669"/>
    <property type="project" value="InterPro"/>
</dbReference>
<dbReference type="InterPro" id="IPR012340">
    <property type="entry name" value="NA-bd_OB-fold"/>
</dbReference>
<accession>A0AAD9WZC2</accession>
<dbReference type="AlphaFoldDB" id="A0AAD9WZC2"/>
<dbReference type="InterPro" id="IPR029063">
    <property type="entry name" value="SAM-dependent_MTases_sf"/>
</dbReference>
<evidence type="ECO:0008006" key="6">
    <source>
        <dbReference type="Google" id="ProtNLM"/>
    </source>
</evidence>
<dbReference type="EMBL" id="JANJYI010000005">
    <property type="protein sequence ID" value="KAK2647987.1"/>
    <property type="molecule type" value="Genomic_DNA"/>
</dbReference>
<dbReference type="Gene3D" id="3.40.50.150">
    <property type="entry name" value="Vaccinia Virus protein VP39"/>
    <property type="match status" value="1"/>
</dbReference>
<gene>
    <name evidence="4" type="ORF">Ddye_015476</name>
</gene>
<dbReference type="PANTHER" id="PTHR11061:SF30">
    <property type="entry name" value="TRNA (URACIL(54)-C(5))-METHYLTRANSFERASE"/>
    <property type="match status" value="1"/>
</dbReference>
<dbReference type="SUPFAM" id="SSF53335">
    <property type="entry name" value="S-adenosyl-L-methionine-dependent methyltransferases"/>
    <property type="match status" value="1"/>
</dbReference>
<organism evidence="4 5">
    <name type="scientific">Dipteronia dyeriana</name>
    <dbReference type="NCBI Taxonomy" id="168575"/>
    <lineage>
        <taxon>Eukaryota</taxon>
        <taxon>Viridiplantae</taxon>
        <taxon>Streptophyta</taxon>
        <taxon>Embryophyta</taxon>
        <taxon>Tracheophyta</taxon>
        <taxon>Spermatophyta</taxon>
        <taxon>Magnoliopsida</taxon>
        <taxon>eudicotyledons</taxon>
        <taxon>Gunneridae</taxon>
        <taxon>Pentapetalae</taxon>
        <taxon>rosids</taxon>
        <taxon>malvids</taxon>
        <taxon>Sapindales</taxon>
        <taxon>Sapindaceae</taxon>
        <taxon>Hippocastanoideae</taxon>
        <taxon>Acereae</taxon>
        <taxon>Dipteronia</taxon>
    </lineage>
</organism>